<dbReference type="AlphaFoldDB" id="A0A401UZQ4"/>
<dbReference type="EMBL" id="BHYL01000124">
    <property type="protein sequence ID" value="GCD20168.1"/>
    <property type="molecule type" value="Genomic_DNA"/>
</dbReference>
<dbReference type="Pfam" id="PF19975">
    <property type="entry name" value="DO-GTPase1"/>
    <property type="match status" value="1"/>
</dbReference>
<name>A0A401UZQ4_9CELL</name>
<dbReference type="InterPro" id="IPR045530">
    <property type="entry name" value="DO-GTPase1"/>
</dbReference>
<keyword evidence="3" id="KW-1185">Reference proteome</keyword>
<protein>
    <recommendedName>
        <fullName evidence="1">Double-GTPase 1 domain-containing protein</fullName>
    </recommendedName>
</protein>
<evidence type="ECO:0000259" key="1">
    <source>
        <dbReference type="Pfam" id="PF19975"/>
    </source>
</evidence>
<dbReference type="Proteomes" id="UP000288246">
    <property type="component" value="Unassembled WGS sequence"/>
</dbReference>
<evidence type="ECO:0000313" key="3">
    <source>
        <dbReference type="Proteomes" id="UP000288246"/>
    </source>
</evidence>
<gene>
    <name evidence="2" type="ORF">CTKZ_17300</name>
</gene>
<feature type="domain" description="Double-GTPase 1" evidence="1">
    <location>
        <begin position="8"/>
        <end position="275"/>
    </location>
</feature>
<organism evidence="2 3">
    <name type="scientific">Cellulomonas algicola</name>
    <dbReference type="NCBI Taxonomy" id="2071633"/>
    <lineage>
        <taxon>Bacteria</taxon>
        <taxon>Bacillati</taxon>
        <taxon>Actinomycetota</taxon>
        <taxon>Actinomycetes</taxon>
        <taxon>Micrococcales</taxon>
        <taxon>Cellulomonadaceae</taxon>
        <taxon>Cellulomonas</taxon>
    </lineage>
</organism>
<proteinExistence type="predicted"/>
<dbReference type="RefSeq" id="WP_124342685.1">
    <property type="nucleotide sequence ID" value="NZ_BHYL01000124.1"/>
</dbReference>
<sequence>MKTSGQVLVLGGPDAGKSTYLLQLYGRVFDGDGQVQLRGAVDSMVAIKDGLTRLASGRPAGHTANGTETSLTLPLVDNETGREWDITVPDYAGEDLRRVGDALRLPDRWRDLAATSDHWVVMVRLSLYPDMPDLVSRPVGLLASASPEPPTGADAQRMPIDMFLVDLLQLLKHGRAQLGVVSDLRVTVVLSCWDELGHADGTMPSQIVHNQLALLDSYCTTTFGSGYRVLGLSAQGRALTDADPAVEFIDQGPGAMGWLVLEDGTHDPDLTKLIAAE</sequence>
<comment type="caution">
    <text evidence="2">The sequence shown here is derived from an EMBL/GenBank/DDBJ whole genome shotgun (WGS) entry which is preliminary data.</text>
</comment>
<accession>A0A401UZQ4</accession>
<dbReference type="OrthoDB" id="9796839at2"/>
<evidence type="ECO:0000313" key="2">
    <source>
        <dbReference type="EMBL" id="GCD20168.1"/>
    </source>
</evidence>
<reference evidence="2 3" key="1">
    <citation type="submission" date="2018-11" db="EMBL/GenBank/DDBJ databases">
        <title>Draft genome sequence of Cellulomonas takizawaensis strain TKZ-21.</title>
        <authorList>
            <person name="Yamamura H."/>
            <person name="Hayashi T."/>
            <person name="Hamada M."/>
            <person name="Serisawa Y."/>
            <person name="Matsuyama K."/>
            <person name="Nakagawa Y."/>
            <person name="Otoguro M."/>
            <person name="Yanagida F."/>
            <person name="Hayakawa M."/>
        </authorList>
    </citation>
    <scope>NUCLEOTIDE SEQUENCE [LARGE SCALE GENOMIC DNA]</scope>
    <source>
        <strain evidence="2 3">TKZ-21</strain>
    </source>
</reference>